<keyword evidence="9" id="KW-1185">Reference proteome</keyword>
<comment type="caution">
    <text evidence="8">The sequence shown here is derived from an EMBL/GenBank/DDBJ whole genome shotgun (WGS) entry which is preliminary data.</text>
</comment>
<name>A0ABX4MDL9_9ACTO</name>
<protein>
    <recommendedName>
        <fullName evidence="10">Beta-galactosidase</fullName>
    </recommendedName>
</protein>
<dbReference type="InterPro" id="IPR051913">
    <property type="entry name" value="GH2_Domain-Containing"/>
</dbReference>
<comment type="similarity">
    <text evidence="1">Belongs to the glycosyl hydrolase 2 family.</text>
</comment>
<dbReference type="Gene3D" id="3.20.20.80">
    <property type="entry name" value="Glycosidases"/>
    <property type="match status" value="1"/>
</dbReference>
<evidence type="ECO:0000256" key="3">
    <source>
        <dbReference type="ARBA" id="ARBA00023295"/>
    </source>
</evidence>
<reference evidence="8 9" key="1">
    <citation type="submission" date="2017-10" db="EMBL/GenBank/DDBJ databases">
        <title>Draft genome sequence of cellulolytic Actinomyces sp CtC72 isolated from cattle rumen fluid.</title>
        <authorList>
            <person name="Joshi A.J."/>
            <person name="Vasudevan G."/>
            <person name="Lanjekar V.B."/>
            <person name="Hivarkar S."/>
            <person name="Engineer A."/>
            <person name="Pore S.D."/>
            <person name="Dhakephalkar P.K."/>
            <person name="Dagar S."/>
        </authorList>
    </citation>
    <scope>NUCLEOTIDE SEQUENCE [LARGE SCALE GENOMIC DNA]</scope>
    <source>
        <strain evidence="9">CtC72</strain>
    </source>
</reference>
<evidence type="ECO:0000259" key="6">
    <source>
        <dbReference type="Pfam" id="PF02836"/>
    </source>
</evidence>
<dbReference type="InterPro" id="IPR006102">
    <property type="entry name" value="Ig-like_GH2"/>
</dbReference>
<accession>A0ABX4MDL9</accession>
<dbReference type="RefSeq" id="WP_086615212.1">
    <property type="nucleotide sequence ID" value="NZ_MTPX02000014.1"/>
</dbReference>
<dbReference type="Gene3D" id="2.60.40.10">
    <property type="entry name" value="Immunoglobulins"/>
    <property type="match status" value="1"/>
</dbReference>
<organism evidence="8 9">
    <name type="scientific">Actinomyces ruminis</name>
    <dbReference type="NCBI Taxonomy" id="1937003"/>
    <lineage>
        <taxon>Bacteria</taxon>
        <taxon>Bacillati</taxon>
        <taxon>Actinomycetota</taxon>
        <taxon>Actinomycetes</taxon>
        <taxon>Actinomycetales</taxon>
        <taxon>Actinomycetaceae</taxon>
        <taxon>Actinomyces</taxon>
    </lineage>
</organism>
<keyword evidence="3" id="KW-0326">Glycosidase</keyword>
<evidence type="ECO:0000256" key="4">
    <source>
        <dbReference type="SAM" id="MobiDB-lite"/>
    </source>
</evidence>
<dbReference type="PANTHER" id="PTHR42732:SF1">
    <property type="entry name" value="BETA-MANNOSIDASE"/>
    <property type="match status" value="1"/>
</dbReference>
<sequence length="391" mass="41495">MPITLFDTGWQFRTESAGAPSPREAGPILGAPEAHGPWSDVDLPHDAMIHEPRSAATASTPGAGWFPGGTYRYRKNLHVPADLGDDRLSLVFEGVYKNSTVFVDGAHVGGCRGGYTEFEVDLGALTPGADATVEVVVDNSRQPSTRWYSGSGLYRHVWLRRTGPVRLARGGTALTTTALGRSAAGTSATATARIEIDNPDGGTVTVTARLIEAGSEAARGSVTTTGTVVEIPLNVAHARLWSDADPHLYDLTVTLAGADGAVLDEEASRTGLRLIEVDAAEGLRINGRPVKLRGACVHHDSGILGAATFADTERRRARILKQQGFNAIRSAHNPASRDLLAACDEVGLYVMDELWDMWFQAKNPHDDAPISNSPGPVTSSHSCARTGCTRA</sequence>
<evidence type="ECO:0000256" key="2">
    <source>
        <dbReference type="ARBA" id="ARBA00022801"/>
    </source>
</evidence>
<keyword evidence="2" id="KW-0378">Hydrolase</keyword>
<dbReference type="Pfam" id="PF00703">
    <property type="entry name" value="Glyco_hydro_2"/>
    <property type="match status" value="1"/>
</dbReference>
<evidence type="ECO:0000256" key="1">
    <source>
        <dbReference type="ARBA" id="ARBA00007401"/>
    </source>
</evidence>
<proteinExistence type="inferred from homology"/>
<feature type="domain" description="Glycoside hydrolase family 2 catalytic" evidence="6">
    <location>
        <begin position="281"/>
        <end position="353"/>
    </location>
</feature>
<evidence type="ECO:0000259" key="7">
    <source>
        <dbReference type="Pfam" id="PF22666"/>
    </source>
</evidence>
<dbReference type="SUPFAM" id="SSF49303">
    <property type="entry name" value="beta-Galactosidase/glucuronidase domain"/>
    <property type="match status" value="1"/>
</dbReference>
<feature type="domain" description="Beta-mannosidase-like galactose-binding" evidence="7">
    <location>
        <begin position="45"/>
        <end position="142"/>
    </location>
</feature>
<dbReference type="InterPro" id="IPR008979">
    <property type="entry name" value="Galactose-bd-like_sf"/>
</dbReference>
<dbReference type="Gene3D" id="2.60.120.260">
    <property type="entry name" value="Galactose-binding domain-like"/>
    <property type="match status" value="1"/>
</dbReference>
<feature type="domain" description="Glycoside hydrolase family 2 immunoglobulin-like beta-sandwich" evidence="5">
    <location>
        <begin position="182"/>
        <end position="273"/>
    </location>
</feature>
<dbReference type="Pfam" id="PF22666">
    <property type="entry name" value="Glyco_hydro_2_N2"/>
    <property type="match status" value="1"/>
</dbReference>
<dbReference type="Pfam" id="PF02836">
    <property type="entry name" value="Glyco_hydro_2_C"/>
    <property type="match status" value="1"/>
</dbReference>
<feature type="compositionally biased region" description="Polar residues" evidence="4">
    <location>
        <begin position="370"/>
        <end position="383"/>
    </location>
</feature>
<dbReference type="InterPro" id="IPR054593">
    <property type="entry name" value="Beta-mannosidase-like_N2"/>
</dbReference>
<dbReference type="SUPFAM" id="SSF51445">
    <property type="entry name" value="(Trans)glycosidases"/>
    <property type="match status" value="1"/>
</dbReference>
<dbReference type="InterPro" id="IPR013783">
    <property type="entry name" value="Ig-like_fold"/>
</dbReference>
<gene>
    <name evidence="8" type="ORF">BW737_002075</name>
</gene>
<dbReference type="InterPro" id="IPR036156">
    <property type="entry name" value="Beta-gal/glucu_dom_sf"/>
</dbReference>
<feature type="region of interest" description="Disordered" evidence="4">
    <location>
        <begin position="369"/>
        <end position="391"/>
    </location>
</feature>
<evidence type="ECO:0000259" key="5">
    <source>
        <dbReference type="Pfam" id="PF00703"/>
    </source>
</evidence>
<evidence type="ECO:0000313" key="9">
    <source>
        <dbReference type="Proteomes" id="UP000194577"/>
    </source>
</evidence>
<evidence type="ECO:0000313" key="8">
    <source>
        <dbReference type="EMBL" id="PHP53541.1"/>
    </source>
</evidence>
<evidence type="ECO:0008006" key="10">
    <source>
        <dbReference type="Google" id="ProtNLM"/>
    </source>
</evidence>
<dbReference type="InterPro" id="IPR006103">
    <property type="entry name" value="Glyco_hydro_2_cat"/>
</dbReference>
<dbReference type="Proteomes" id="UP000194577">
    <property type="component" value="Unassembled WGS sequence"/>
</dbReference>
<dbReference type="InterPro" id="IPR017853">
    <property type="entry name" value="GH"/>
</dbReference>
<dbReference type="SUPFAM" id="SSF49785">
    <property type="entry name" value="Galactose-binding domain-like"/>
    <property type="match status" value="1"/>
</dbReference>
<dbReference type="PANTHER" id="PTHR42732">
    <property type="entry name" value="BETA-GALACTOSIDASE"/>
    <property type="match status" value="1"/>
</dbReference>
<dbReference type="EMBL" id="MTPX02000014">
    <property type="protein sequence ID" value="PHP53541.1"/>
    <property type="molecule type" value="Genomic_DNA"/>
</dbReference>